<feature type="transmembrane region" description="Helical" evidence="7">
    <location>
        <begin position="303"/>
        <end position="322"/>
    </location>
</feature>
<comment type="similarity">
    <text evidence="2">Belongs to the polysaccharide synthase family.</text>
</comment>
<dbReference type="AlphaFoldDB" id="A0A485BXV2"/>
<keyword evidence="9" id="KW-1185">Reference proteome</keyword>
<keyword evidence="5 7" id="KW-1133">Transmembrane helix</keyword>
<feature type="transmembrane region" description="Helical" evidence="7">
    <location>
        <begin position="187"/>
        <end position="206"/>
    </location>
</feature>
<keyword evidence="6 7" id="KW-0472">Membrane</keyword>
<evidence type="ECO:0000256" key="6">
    <source>
        <dbReference type="ARBA" id="ARBA00023136"/>
    </source>
</evidence>
<proteinExistence type="inferred from homology"/>
<dbReference type="PANTHER" id="PTHR30250">
    <property type="entry name" value="PST FAMILY PREDICTED COLANIC ACID TRANSPORTER"/>
    <property type="match status" value="1"/>
</dbReference>
<dbReference type="PANTHER" id="PTHR30250:SF10">
    <property type="entry name" value="LIPOPOLYSACCHARIDE BIOSYNTHESIS PROTEIN WZXC"/>
    <property type="match status" value="1"/>
</dbReference>
<evidence type="ECO:0000313" key="9">
    <source>
        <dbReference type="Proteomes" id="UP000401081"/>
    </source>
</evidence>
<dbReference type="EMBL" id="CAADJD010000023">
    <property type="protein sequence ID" value="VFS76548.1"/>
    <property type="molecule type" value="Genomic_DNA"/>
</dbReference>
<dbReference type="GO" id="GO:0005886">
    <property type="term" value="C:plasma membrane"/>
    <property type="evidence" value="ECO:0007669"/>
    <property type="project" value="UniProtKB-SubCell"/>
</dbReference>
<comment type="subcellular location">
    <subcellularLocation>
        <location evidence="1">Cell membrane</location>
        <topology evidence="1">Multi-pass membrane protein</topology>
    </subcellularLocation>
</comment>
<evidence type="ECO:0000313" key="8">
    <source>
        <dbReference type="EMBL" id="VFS76548.1"/>
    </source>
</evidence>
<protein>
    <submittedName>
        <fullName evidence="8">Lipopolysaccharide biosynthesis protein wzxC</fullName>
    </submittedName>
</protein>
<reference evidence="8 9" key="1">
    <citation type="submission" date="2019-03" db="EMBL/GenBank/DDBJ databases">
        <authorList>
            <consortium name="Pathogen Informatics"/>
        </authorList>
    </citation>
    <scope>NUCLEOTIDE SEQUENCE [LARGE SCALE GENOMIC DNA]</scope>
    <source>
        <strain evidence="8 9">NCTC12993</strain>
    </source>
</reference>
<organism evidence="8 9">
    <name type="scientific">Kluyvera cryocrescens</name>
    <name type="common">Kluyvera citrophila</name>
    <dbReference type="NCBI Taxonomy" id="580"/>
    <lineage>
        <taxon>Bacteria</taxon>
        <taxon>Pseudomonadati</taxon>
        <taxon>Pseudomonadota</taxon>
        <taxon>Gammaproteobacteria</taxon>
        <taxon>Enterobacterales</taxon>
        <taxon>Enterobacteriaceae</taxon>
        <taxon>Kluyvera</taxon>
    </lineage>
</organism>
<feature type="transmembrane region" description="Helical" evidence="7">
    <location>
        <begin position="40"/>
        <end position="64"/>
    </location>
</feature>
<name>A0A485BXV2_KLUCR</name>
<keyword evidence="4 7" id="KW-0812">Transmembrane</keyword>
<dbReference type="Proteomes" id="UP000401081">
    <property type="component" value="Unassembled WGS sequence"/>
</dbReference>
<feature type="transmembrane region" description="Helical" evidence="7">
    <location>
        <begin position="334"/>
        <end position="354"/>
    </location>
</feature>
<dbReference type="Pfam" id="PF13440">
    <property type="entry name" value="Polysacc_synt_3"/>
    <property type="match status" value="1"/>
</dbReference>
<feature type="transmembrane region" description="Helical" evidence="7">
    <location>
        <begin position="258"/>
        <end position="291"/>
    </location>
</feature>
<keyword evidence="3" id="KW-1003">Cell membrane</keyword>
<feature type="transmembrane region" description="Helical" evidence="7">
    <location>
        <begin position="218"/>
        <end position="238"/>
    </location>
</feature>
<evidence type="ECO:0000256" key="2">
    <source>
        <dbReference type="ARBA" id="ARBA00007430"/>
    </source>
</evidence>
<sequence length="367" mass="41225">MPKLESLLDVLAISIIINALTIIPRVLLTVEVDFKTQAKVSLLSVIISGTSAVIVARMGFGVWALITQTLIYSLINCILINYAKFWYPKYSFNIMSFRSLFSFSSKLLVSGILDSIANNIYQLVIGKSFTPQLVGQYTQANQLSSVPAMTLTNIIQRVTYPVFCNMMHDKKSVDAAFIDTIKISSAVVFPILVGIGIIAKPFLLFLLGDEWRSASEMLLFLCFGYMLYPVHAINLNILQVNGRSDLILKLEVIKKGLLAFILLFTMNISIQAMLVGLIIHSYICFIFNAYFTQKVTTITVGKQISSLTSTWIGCMISAFIAYEISDFMQFSNIYKVLCMIIINIILYILIIRLIDKKLFNKILSMIN</sequence>
<dbReference type="InterPro" id="IPR050833">
    <property type="entry name" value="Poly_Biosynth_Transport"/>
</dbReference>
<gene>
    <name evidence="8" type="primary">wzxC_1</name>
    <name evidence="8" type="ORF">NCTC12993_05434</name>
</gene>
<feature type="transmembrane region" description="Helical" evidence="7">
    <location>
        <begin position="70"/>
        <end position="87"/>
    </location>
</feature>
<evidence type="ECO:0000256" key="4">
    <source>
        <dbReference type="ARBA" id="ARBA00022692"/>
    </source>
</evidence>
<evidence type="ECO:0000256" key="3">
    <source>
        <dbReference type="ARBA" id="ARBA00022475"/>
    </source>
</evidence>
<feature type="transmembrane region" description="Helical" evidence="7">
    <location>
        <begin position="6"/>
        <end position="28"/>
    </location>
</feature>
<accession>A0A485BXV2</accession>
<evidence type="ECO:0000256" key="7">
    <source>
        <dbReference type="SAM" id="Phobius"/>
    </source>
</evidence>
<evidence type="ECO:0000256" key="1">
    <source>
        <dbReference type="ARBA" id="ARBA00004651"/>
    </source>
</evidence>
<evidence type="ECO:0000256" key="5">
    <source>
        <dbReference type="ARBA" id="ARBA00022989"/>
    </source>
</evidence>